<keyword evidence="2" id="KW-1185">Reference proteome</keyword>
<reference evidence="2" key="1">
    <citation type="journal article" date="2019" name="Int. J. Syst. Evol. Microbiol.">
        <title>The Global Catalogue of Microorganisms (GCM) 10K type strain sequencing project: providing services to taxonomists for standard genome sequencing and annotation.</title>
        <authorList>
            <consortium name="The Broad Institute Genomics Platform"/>
            <consortium name="The Broad Institute Genome Sequencing Center for Infectious Disease"/>
            <person name="Wu L."/>
            <person name="Ma J."/>
        </authorList>
    </citation>
    <scope>NUCLEOTIDE SEQUENCE [LARGE SCALE GENOMIC DNA]</scope>
    <source>
        <strain evidence="2">CCUG 56401</strain>
    </source>
</reference>
<gene>
    <name evidence="1" type="ORF">ACFQ16_13615</name>
</gene>
<accession>A0ABW3FVJ8</accession>
<dbReference type="EMBL" id="JBHTIW010000008">
    <property type="protein sequence ID" value="MFD0920786.1"/>
    <property type="molecule type" value="Genomic_DNA"/>
</dbReference>
<organism evidence="1 2">
    <name type="scientific">Saccharopolyspora rosea</name>
    <dbReference type="NCBI Taxonomy" id="524884"/>
    <lineage>
        <taxon>Bacteria</taxon>
        <taxon>Bacillati</taxon>
        <taxon>Actinomycetota</taxon>
        <taxon>Actinomycetes</taxon>
        <taxon>Pseudonocardiales</taxon>
        <taxon>Pseudonocardiaceae</taxon>
        <taxon>Saccharopolyspora</taxon>
    </lineage>
</organism>
<evidence type="ECO:0000313" key="2">
    <source>
        <dbReference type="Proteomes" id="UP001597018"/>
    </source>
</evidence>
<protein>
    <recommendedName>
        <fullName evidence="3">DUF2867 domain-containing protein</fullName>
    </recommendedName>
</protein>
<sequence length="154" mass="16858">MHARQIAIPDDVGQHTTLQRPDYHDAFSVPPGALAGLPAEAVLRRVLEQSRPALRRFVRTGWRFGLGFPLAPFPAPGHVLGWPISASTPQAVTGDQRSRLLTVQLVLHTSDHAVVFATFVRYEHPAASVLWAAAGPLHRRIVPALPRDAARGHR</sequence>
<dbReference type="Proteomes" id="UP001597018">
    <property type="component" value="Unassembled WGS sequence"/>
</dbReference>
<dbReference type="RefSeq" id="WP_345600307.1">
    <property type="nucleotide sequence ID" value="NZ_BAABLT010000006.1"/>
</dbReference>
<evidence type="ECO:0008006" key="3">
    <source>
        <dbReference type="Google" id="ProtNLM"/>
    </source>
</evidence>
<comment type="caution">
    <text evidence="1">The sequence shown here is derived from an EMBL/GenBank/DDBJ whole genome shotgun (WGS) entry which is preliminary data.</text>
</comment>
<name>A0ABW3FVJ8_9PSEU</name>
<evidence type="ECO:0000313" key="1">
    <source>
        <dbReference type="EMBL" id="MFD0920786.1"/>
    </source>
</evidence>
<proteinExistence type="predicted"/>